<reference evidence="1" key="2">
    <citation type="journal article" date="2022" name="New Phytol.">
        <title>Evolutionary transition to the ectomycorrhizal habit in the genomes of a hyperdiverse lineage of mushroom-forming fungi.</title>
        <authorList>
            <person name="Looney B."/>
            <person name="Miyauchi S."/>
            <person name="Morin E."/>
            <person name="Drula E."/>
            <person name="Courty P.E."/>
            <person name="Kohler A."/>
            <person name="Kuo A."/>
            <person name="LaButti K."/>
            <person name="Pangilinan J."/>
            <person name="Lipzen A."/>
            <person name="Riley R."/>
            <person name="Andreopoulos W."/>
            <person name="He G."/>
            <person name="Johnson J."/>
            <person name="Nolan M."/>
            <person name="Tritt A."/>
            <person name="Barry K.W."/>
            <person name="Grigoriev I.V."/>
            <person name="Nagy L.G."/>
            <person name="Hibbett D."/>
            <person name="Henrissat B."/>
            <person name="Matheny P.B."/>
            <person name="Labbe J."/>
            <person name="Martin F.M."/>
        </authorList>
    </citation>
    <scope>NUCLEOTIDE SEQUENCE</scope>
    <source>
        <strain evidence="1">HHB10654</strain>
    </source>
</reference>
<proteinExistence type="predicted"/>
<dbReference type="EMBL" id="MU277243">
    <property type="protein sequence ID" value="KAI0057757.1"/>
    <property type="molecule type" value="Genomic_DNA"/>
</dbReference>
<reference evidence="1" key="1">
    <citation type="submission" date="2021-03" db="EMBL/GenBank/DDBJ databases">
        <authorList>
            <consortium name="DOE Joint Genome Institute"/>
            <person name="Ahrendt S."/>
            <person name="Looney B.P."/>
            <person name="Miyauchi S."/>
            <person name="Morin E."/>
            <person name="Drula E."/>
            <person name="Courty P.E."/>
            <person name="Chicoki N."/>
            <person name="Fauchery L."/>
            <person name="Kohler A."/>
            <person name="Kuo A."/>
            <person name="Labutti K."/>
            <person name="Pangilinan J."/>
            <person name="Lipzen A."/>
            <person name="Riley R."/>
            <person name="Andreopoulos W."/>
            <person name="He G."/>
            <person name="Johnson J."/>
            <person name="Barry K.W."/>
            <person name="Grigoriev I.V."/>
            <person name="Nagy L."/>
            <person name="Hibbett D."/>
            <person name="Henrissat B."/>
            <person name="Matheny P.B."/>
            <person name="Labbe J."/>
            <person name="Martin F."/>
        </authorList>
    </citation>
    <scope>NUCLEOTIDE SEQUENCE</scope>
    <source>
        <strain evidence="1">HHB10654</strain>
    </source>
</reference>
<comment type="caution">
    <text evidence="1">The sequence shown here is derived from an EMBL/GenBank/DDBJ whole genome shotgun (WGS) entry which is preliminary data.</text>
</comment>
<sequence>MVTRLCPASGQRSVPCICRCGMHDSCALSQGLSPIFLSLQARALLRLDRPAWTFVLSASFSIYSAYGRSTGGLGSAHGPAIKPSAARYVFTRS</sequence>
<gene>
    <name evidence="1" type="ORF">BV25DRAFT_1353232</name>
</gene>
<name>A0ACB8SND8_9AGAM</name>
<keyword evidence="2" id="KW-1185">Reference proteome</keyword>
<accession>A0ACB8SND8</accession>
<evidence type="ECO:0000313" key="1">
    <source>
        <dbReference type="EMBL" id="KAI0057757.1"/>
    </source>
</evidence>
<organism evidence="1 2">
    <name type="scientific">Artomyces pyxidatus</name>
    <dbReference type="NCBI Taxonomy" id="48021"/>
    <lineage>
        <taxon>Eukaryota</taxon>
        <taxon>Fungi</taxon>
        <taxon>Dikarya</taxon>
        <taxon>Basidiomycota</taxon>
        <taxon>Agaricomycotina</taxon>
        <taxon>Agaricomycetes</taxon>
        <taxon>Russulales</taxon>
        <taxon>Auriscalpiaceae</taxon>
        <taxon>Artomyces</taxon>
    </lineage>
</organism>
<protein>
    <submittedName>
        <fullName evidence="1">Uncharacterized protein</fullName>
    </submittedName>
</protein>
<dbReference type="Proteomes" id="UP000814140">
    <property type="component" value="Unassembled WGS sequence"/>
</dbReference>
<evidence type="ECO:0000313" key="2">
    <source>
        <dbReference type="Proteomes" id="UP000814140"/>
    </source>
</evidence>